<dbReference type="GO" id="GO:0070579">
    <property type="term" value="F:DNA 5-methylcytosine dioxygenase activity"/>
    <property type="evidence" value="ECO:0007669"/>
    <property type="project" value="UniProtKB-UniRule"/>
</dbReference>
<comment type="catalytic activity">
    <reaction evidence="11">
        <text>a 5-methyl-2'-deoxycytidine in DNA + 2-oxoglutarate + O2 = a 5-hydroxymethyl-2'-deoxycytidine in DNA + succinate + CO2</text>
        <dbReference type="Rhea" id="RHEA:52636"/>
        <dbReference type="Rhea" id="RHEA-COMP:11370"/>
        <dbReference type="Rhea" id="RHEA-COMP:13315"/>
        <dbReference type="ChEBI" id="CHEBI:15379"/>
        <dbReference type="ChEBI" id="CHEBI:16526"/>
        <dbReference type="ChEBI" id="CHEBI:16810"/>
        <dbReference type="ChEBI" id="CHEBI:30031"/>
        <dbReference type="ChEBI" id="CHEBI:85454"/>
        <dbReference type="ChEBI" id="CHEBI:136731"/>
        <dbReference type="EC" id="1.14.11.80"/>
    </reaction>
</comment>
<protein>
    <recommendedName>
        <fullName evidence="11">Methylcytosine dioxygenase TET</fullName>
        <ecNumber evidence="11">1.14.11.80</ecNumber>
    </recommendedName>
</protein>
<evidence type="ECO:0000256" key="7">
    <source>
        <dbReference type="ARBA" id="ARBA00023002"/>
    </source>
</evidence>
<feature type="region of interest" description="Disordered" evidence="12">
    <location>
        <begin position="1235"/>
        <end position="1263"/>
    </location>
</feature>
<evidence type="ECO:0000256" key="2">
    <source>
        <dbReference type="ARBA" id="ARBA00007502"/>
    </source>
</evidence>
<comment type="subcellular location">
    <subcellularLocation>
        <location evidence="1">Chromosome</location>
    </subcellularLocation>
</comment>
<keyword evidence="7 11" id="KW-0560">Oxidoreductase</keyword>
<dbReference type="GO" id="GO:0040029">
    <property type="term" value="P:epigenetic regulation of gene expression"/>
    <property type="evidence" value="ECO:0007669"/>
    <property type="project" value="InterPro"/>
</dbReference>
<dbReference type="SMART" id="SM01333">
    <property type="entry name" value="Tet_JBP"/>
    <property type="match status" value="1"/>
</dbReference>
<comment type="cofactor">
    <cofactor evidence="11">
        <name>Fe(2+)</name>
        <dbReference type="ChEBI" id="CHEBI:29033"/>
    </cofactor>
    <text evidence="11">Binds 1 Fe(2+) ion per subunit.</text>
</comment>
<feature type="region of interest" description="Disordered" evidence="12">
    <location>
        <begin position="1410"/>
        <end position="1444"/>
    </location>
</feature>
<keyword evidence="5 11" id="KW-0862">Zinc</keyword>
<comment type="catalytic activity">
    <reaction evidence="10 11">
        <text>a 5-hydroxymethyl-2'-deoxycytidine in DNA + 2-oxoglutarate + O2 = a 5-formyl-2'-deoxycytidine in DNA + succinate + CO2 + H2O</text>
        <dbReference type="Rhea" id="RHEA:53828"/>
        <dbReference type="Rhea" id="RHEA-COMP:13315"/>
        <dbReference type="Rhea" id="RHEA-COMP:13656"/>
        <dbReference type="ChEBI" id="CHEBI:15377"/>
        <dbReference type="ChEBI" id="CHEBI:15379"/>
        <dbReference type="ChEBI" id="CHEBI:16526"/>
        <dbReference type="ChEBI" id="CHEBI:16810"/>
        <dbReference type="ChEBI" id="CHEBI:30031"/>
        <dbReference type="ChEBI" id="CHEBI:136731"/>
        <dbReference type="ChEBI" id="CHEBI:137731"/>
        <dbReference type="EC" id="1.14.11.80"/>
    </reaction>
</comment>
<dbReference type="GO" id="GO:0008270">
    <property type="term" value="F:zinc ion binding"/>
    <property type="evidence" value="ECO:0007669"/>
    <property type="project" value="UniProtKB-UniRule"/>
</dbReference>
<comment type="cofactor">
    <cofactor evidence="11">
        <name>Zn(2+)</name>
        <dbReference type="ChEBI" id="CHEBI:29105"/>
    </cofactor>
    <text evidence="11">The zinc ions have a structural role.</text>
</comment>
<evidence type="ECO:0000256" key="6">
    <source>
        <dbReference type="ARBA" id="ARBA00022964"/>
    </source>
</evidence>
<feature type="compositionally biased region" description="Basic and acidic residues" evidence="12">
    <location>
        <begin position="1411"/>
        <end position="1429"/>
    </location>
</feature>
<feature type="compositionally biased region" description="Acidic residues" evidence="12">
    <location>
        <begin position="1430"/>
        <end position="1439"/>
    </location>
</feature>
<dbReference type="STRING" id="623744.A0A553N5V3"/>
<dbReference type="EMBL" id="SRMA01027024">
    <property type="protein sequence ID" value="TRY60783.1"/>
    <property type="molecule type" value="Genomic_DNA"/>
</dbReference>
<evidence type="ECO:0000313" key="14">
    <source>
        <dbReference type="EMBL" id="TRY60783.1"/>
    </source>
</evidence>
<organism evidence="14 15">
    <name type="scientific">Danionella cerebrum</name>
    <dbReference type="NCBI Taxonomy" id="2873325"/>
    <lineage>
        <taxon>Eukaryota</taxon>
        <taxon>Metazoa</taxon>
        <taxon>Chordata</taxon>
        <taxon>Craniata</taxon>
        <taxon>Vertebrata</taxon>
        <taxon>Euteleostomi</taxon>
        <taxon>Actinopterygii</taxon>
        <taxon>Neopterygii</taxon>
        <taxon>Teleostei</taxon>
        <taxon>Ostariophysi</taxon>
        <taxon>Cypriniformes</taxon>
        <taxon>Danionidae</taxon>
        <taxon>Danioninae</taxon>
        <taxon>Danionella</taxon>
    </lineage>
</organism>
<evidence type="ECO:0000256" key="12">
    <source>
        <dbReference type="SAM" id="MobiDB-lite"/>
    </source>
</evidence>
<dbReference type="PANTHER" id="PTHR23358:SF2">
    <property type="entry name" value="METHYLCYTOSINE DIOXYGENASE TET1"/>
    <property type="match status" value="1"/>
</dbReference>
<keyword evidence="15" id="KW-1185">Reference proteome</keyword>
<dbReference type="GO" id="GO:0005694">
    <property type="term" value="C:chromosome"/>
    <property type="evidence" value="ECO:0007669"/>
    <property type="project" value="UniProtKB-SubCell"/>
</dbReference>
<dbReference type="PANTHER" id="PTHR23358">
    <property type="entry name" value="METHYLCYTOSINE DIOXYGENASE TET"/>
    <property type="match status" value="1"/>
</dbReference>
<feature type="domain" description="Methylcytosine dioxygenase TET1-3 oxygenase" evidence="13">
    <location>
        <begin position="994"/>
        <end position="1396"/>
    </location>
</feature>
<evidence type="ECO:0000256" key="8">
    <source>
        <dbReference type="ARBA" id="ARBA00023004"/>
    </source>
</evidence>
<gene>
    <name evidence="14" type="ORF">DNTS_032216</name>
</gene>
<dbReference type="OrthoDB" id="8854879at2759"/>
<proteinExistence type="inferred from homology"/>
<sequence length="1480" mass="164446">MGALVSVAACLRCSSKAHYEEAFGSGSIEERNAEGDVVSRRRVGSSFTVRLFHSGLGTTDTFTESYVLDEAGSDSEAAVCTSAAASLCSQHANLSRSCCICHSGQSFFSSQTSQDGYLFGLCCPKLRVGCQNISKPGKKLRAPKVESVAISVNGTCTDQMEETCVAPEESHDPSFMHNVPANVLMPPNPKHGLSPATPGKEHRPSDALIPFDVSPNFHYGAQHKKPNRERCVDPTKPDGTLHRAVVKKNNENEAVEDQMVPLKKIKLDEEWVEIDGQCSSHFEGNGFYGDSLSTLAAVVCFSSIDGKSLEEKLFGPQASDILKSEPKEEPHQCLADQGEGQNGLSLSSVQSLVQHRNISIDQAIAIEVLTQLAATPQTVPFKTKQIPDVRQETPSTLSSQIPLPEAEPVSDVLSNGSVISNQTGFIQNEHFESTSQKLSLIDLLLASSECEKLSYPTETRRSGLALCKSDRFEGTLMHKETSPISRKRDEEEVAAQLVQLAFLIESRQMQASENSPPKCMSPQSITYNHKYLNQNLKKQRKSKAMSSKPRLPKKKAAEIEGNNCRTRLTKRKPNIKTPFKATIQRAISLNKMRFQHKKSPFLPQTQIDLKKYIADALHDKRHLLYYNTSLKKDHFETIIGSRRKNGFHFTNEYAANSMVQQNQLFLNHKYTYQGASRYSRQEQNNPQVTKTCSVLNNGAKQQPLQTMTSEPCKDFRNHPGMYPKLNGFGDHRLQTSQNGVIKVEKSGGATTLSSSRVRLENGGVEYTGEQTPTKHTINSYLDAPTRNLLDGTPGQTTEMPLCDCVGTSDDSNRAGYLHVHEVCPSLMQTRFAYTEHVTEKEEGPYYTHLGSGPNVAAVREMMENRYGEKGNAVRLEVVVYTGKEGRSSQGCPIAKWAVSSLQIIRRGSEEEKLLCLVRQRAGHCCQNAVIVILILVWEGIPRHLADRLYQELTQTLCRHGSPTSRRCALNEHRNCACQGLDPETCGASYSFGCSWSMYFNGCKFARSKTPRKFRLQGDCAEEEEELENNLQNLASDLAPVYKRLAPDAFHNQVEQEQRGQDCRLGWSEGRPFSGVTACVDFCAHAHRDTHNMTNGSTVVCTLTKEDNRAVRNIPEDEQLHVLPLYKISDTDEFGRVEGQWAKIKTGALQVLSAFPREVRLLSEPVKSAHKRRLDAKRANAEKLRGLAGKQAAPAKVKKESLKGYKPSPSSEKNARNILNLSPLGRQCLISTGSIRNDHKYHHPPASSRFGTPANPKISRSPPLRHKSLKQEPLIHSGILKRTNLTVKSEPEEIQCFRGRTAYSPVSPPMAEGLHSRLNSPHQTERPLTPEGIRAEEVWSDSEDNFLDGDIGGVAVAPSHGSILIECARRELHATTPILQPNRTHPTRISLVFYQHKSLNAPAHGLQQWEAKMARKAKEKEQADESKVEDSDTESESDTFSEEKLKFHVPTRQSLTVLQDGVIMSAPYAFTSVTGPYNRWT</sequence>
<dbReference type="Pfam" id="PF12851">
    <property type="entry name" value="Tet_JBP"/>
    <property type="match status" value="1"/>
</dbReference>
<keyword evidence="3" id="KW-0158">Chromosome</keyword>
<dbReference type="GO" id="GO:0045944">
    <property type="term" value="P:positive regulation of transcription by RNA polymerase II"/>
    <property type="evidence" value="ECO:0007669"/>
    <property type="project" value="TreeGrafter"/>
</dbReference>
<dbReference type="GO" id="GO:0141166">
    <property type="term" value="P:chromosomal 5-methylcytosine DNA demethylation pathway"/>
    <property type="evidence" value="ECO:0007669"/>
    <property type="project" value="UniProtKB-UniRule"/>
</dbReference>
<comment type="function">
    <text evidence="11">Dioxygenase that catalyzes the conversion of the modified genomic base 5-methylcytosine (5mC) into 5-hydroxymethylcytosine (5hmC) and plays a key role in epigenetic chromatin reprogramming during embryonic development.</text>
</comment>
<dbReference type="CDD" id="cd18895">
    <property type="entry name" value="TET1"/>
    <property type="match status" value="1"/>
</dbReference>
<feature type="region of interest" description="Disordered" evidence="12">
    <location>
        <begin position="1185"/>
        <end position="1214"/>
    </location>
</feature>
<comment type="catalytic activity">
    <reaction evidence="9 11">
        <text>a 5-formyl-2'-deoxycytidine in DNA + 2-oxoglutarate + O2 = a 5-carboxyl-2'-deoxycytidine in DNA + succinate + CO2 + H(+)</text>
        <dbReference type="Rhea" id="RHEA:53832"/>
        <dbReference type="Rhea" id="RHEA-COMP:13656"/>
        <dbReference type="Rhea" id="RHEA-COMP:13657"/>
        <dbReference type="ChEBI" id="CHEBI:15378"/>
        <dbReference type="ChEBI" id="CHEBI:15379"/>
        <dbReference type="ChEBI" id="CHEBI:16526"/>
        <dbReference type="ChEBI" id="CHEBI:16810"/>
        <dbReference type="ChEBI" id="CHEBI:30031"/>
        <dbReference type="ChEBI" id="CHEBI:137731"/>
        <dbReference type="ChEBI" id="CHEBI:137732"/>
        <dbReference type="EC" id="1.14.11.80"/>
    </reaction>
</comment>
<keyword evidence="6 11" id="KW-0223">Dioxygenase</keyword>
<reference evidence="14 15" key="1">
    <citation type="journal article" date="2019" name="Sci. Data">
        <title>Hybrid genome assembly and annotation of Danionella translucida.</title>
        <authorList>
            <person name="Kadobianskyi M."/>
            <person name="Schulze L."/>
            <person name="Schuelke M."/>
            <person name="Judkewitz B."/>
        </authorList>
    </citation>
    <scope>NUCLEOTIDE SEQUENCE [LARGE SCALE GENOMIC DNA]</scope>
    <source>
        <strain evidence="14 15">Bolton</strain>
    </source>
</reference>
<evidence type="ECO:0000256" key="1">
    <source>
        <dbReference type="ARBA" id="ARBA00004286"/>
    </source>
</evidence>
<dbReference type="EC" id="1.14.11.80" evidence="11"/>
<dbReference type="InterPro" id="IPR040175">
    <property type="entry name" value="TET1/2/3"/>
</dbReference>
<feature type="region of interest" description="Disordered" evidence="12">
    <location>
        <begin position="219"/>
        <end position="240"/>
    </location>
</feature>
<feature type="compositionally biased region" description="Basic and acidic residues" evidence="12">
    <location>
        <begin position="228"/>
        <end position="240"/>
    </location>
</feature>
<evidence type="ECO:0000256" key="3">
    <source>
        <dbReference type="ARBA" id="ARBA00022454"/>
    </source>
</evidence>
<dbReference type="InterPro" id="IPR046942">
    <property type="entry name" value="TET_oxygenase"/>
</dbReference>
<evidence type="ECO:0000256" key="5">
    <source>
        <dbReference type="ARBA" id="ARBA00022833"/>
    </source>
</evidence>
<comment type="caution">
    <text evidence="14">The sequence shown here is derived from an EMBL/GenBank/DDBJ whole genome shotgun (WGS) entry which is preliminary data.</text>
</comment>
<accession>A0A553N5V3</accession>
<name>A0A553N5V3_9TELE</name>
<comment type="similarity">
    <text evidence="2 11">Belongs to the TET family.</text>
</comment>
<evidence type="ECO:0000256" key="9">
    <source>
        <dbReference type="ARBA" id="ARBA00047840"/>
    </source>
</evidence>
<evidence type="ECO:0000256" key="4">
    <source>
        <dbReference type="ARBA" id="ARBA00022723"/>
    </source>
</evidence>
<dbReference type="InterPro" id="IPR024779">
    <property type="entry name" value="2OGFeDO_JBP1/TET_oxygenase_dom"/>
</dbReference>
<evidence type="ECO:0000256" key="10">
    <source>
        <dbReference type="ARBA" id="ARBA00049431"/>
    </source>
</evidence>
<evidence type="ECO:0000313" key="15">
    <source>
        <dbReference type="Proteomes" id="UP000316079"/>
    </source>
</evidence>
<keyword evidence="8 11" id="KW-0408">Iron</keyword>
<dbReference type="GO" id="GO:0005634">
    <property type="term" value="C:nucleus"/>
    <property type="evidence" value="ECO:0007669"/>
    <property type="project" value="UniProtKB-UniRule"/>
</dbReference>
<keyword evidence="4 11" id="KW-0479">Metal-binding</keyword>
<evidence type="ECO:0000256" key="11">
    <source>
        <dbReference type="RuleBase" id="RU367064"/>
    </source>
</evidence>
<dbReference type="Proteomes" id="UP000316079">
    <property type="component" value="Unassembled WGS sequence"/>
</dbReference>
<evidence type="ECO:0000259" key="13">
    <source>
        <dbReference type="SMART" id="SM01333"/>
    </source>
</evidence>